<keyword evidence="1" id="KW-0449">Lipoprotein</keyword>
<reference evidence="1 2" key="1">
    <citation type="submission" date="2020-10" db="EMBL/GenBank/DDBJ databases">
        <authorList>
            <person name="Kazantseva O.A."/>
            <person name="Piligrimova E.G."/>
            <person name="Shadrin A.M."/>
        </authorList>
    </citation>
    <scope>NUCLEOTIDE SEQUENCE [LARGE SCALE GENOMIC DNA]</scope>
</reference>
<name>A0A7U3NKM7_9CAUD</name>
<dbReference type="Proteomes" id="UP000594029">
    <property type="component" value="Segment"/>
</dbReference>
<evidence type="ECO:0000313" key="1">
    <source>
        <dbReference type="EMBL" id="QOV08377.1"/>
    </source>
</evidence>
<sequence>MLSKISKTLLALLLAGGIVGCSQKAEPVEKPKAEPKVEQVDTKAVEKQRTINYLTAVSNSTTNSGKVAKEIGALFQKASMHPQLIMNPDWKSDVAKEYDKIQADYDSVKSYRDVPSQYANTHTTLLQGYDYFMQSKVKIMEAIDEVNANKLQEGLDLIGKSTEYITKSTDELMSVPVQK</sequence>
<gene>
    <name evidence="1" type="ORF">Kirov_178</name>
</gene>
<dbReference type="PROSITE" id="PS51257">
    <property type="entry name" value="PROKAR_LIPOPROTEIN"/>
    <property type="match status" value="1"/>
</dbReference>
<organism evidence="1 2">
    <name type="scientific">Bacillus phage Kirov</name>
    <dbReference type="NCBI Taxonomy" id="2783539"/>
    <lineage>
        <taxon>Viruses</taxon>
        <taxon>Duplodnaviria</taxon>
        <taxon>Heunggongvirae</taxon>
        <taxon>Uroviricota</taxon>
        <taxon>Caudoviricetes</taxon>
        <taxon>Andregratiavirinae</taxon>
        <taxon>Kirovvirus</taxon>
        <taxon>Kirovvirus kirov</taxon>
    </lineage>
</organism>
<evidence type="ECO:0000313" key="2">
    <source>
        <dbReference type="Proteomes" id="UP000594029"/>
    </source>
</evidence>
<proteinExistence type="predicted"/>
<keyword evidence="2" id="KW-1185">Reference proteome</keyword>
<accession>A0A7U3NKM7</accession>
<protein>
    <submittedName>
        <fullName evidence="1">Signal peptide-containing lipoprotein</fullName>
    </submittedName>
</protein>
<dbReference type="EMBL" id="MW084976">
    <property type="protein sequence ID" value="QOV08377.1"/>
    <property type="molecule type" value="Genomic_DNA"/>
</dbReference>